<keyword evidence="2" id="KW-1185">Reference proteome</keyword>
<organism evidence="1 2">
    <name type="scientific">Coprinopsis cinerea (strain Okayama-7 / 130 / ATCC MYA-4618 / FGSC 9003)</name>
    <name type="common">Inky cap fungus</name>
    <name type="synonym">Hormographiella aspergillata</name>
    <dbReference type="NCBI Taxonomy" id="240176"/>
    <lineage>
        <taxon>Eukaryota</taxon>
        <taxon>Fungi</taxon>
        <taxon>Dikarya</taxon>
        <taxon>Basidiomycota</taxon>
        <taxon>Agaricomycotina</taxon>
        <taxon>Agaricomycetes</taxon>
        <taxon>Agaricomycetidae</taxon>
        <taxon>Agaricales</taxon>
        <taxon>Agaricineae</taxon>
        <taxon>Psathyrellaceae</taxon>
        <taxon>Coprinopsis</taxon>
    </lineage>
</organism>
<reference evidence="1 2" key="1">
    <citation type="journal article" date="2010" name="Proc. Natl. Acad. Sci. U.S.A.">
        <title>Insights into evolution of multicellular fungi from the assembled chromosomes of the mushroom Coprinopsis cinerea (Coprinus cinereus).</title>
        <authorList>
            <person name="Stajich J.E."/>
            <person name="Wilke S.K."/>
            <person name="Ahren D."/>
            <person name="Au C.H."/>
            <person name="Birren B.W."/>
            <person name="Borodovsky M."/>
            <person name="Burns C."/>
            <person name="Canback B."/>
            <person name="Casselton L.A."/>
            <person name="Cheng C.K."/>
            <person name="Deng J."/>
            <person name="Dietrich F.S."/>
            <person name="Fargo D.C."/>
            <person name="Farman M.L."/>
            <person name="Gathman A.C."/>
            <person name="Goldberg J."/>
            <person name="Guigo R."/>
            <person name="Hoegger P.J."/>
            <person name="Hooker J.B."/>
            <person name="Huggins A."/>
            <person name="James T.Y."/>
            <person name="Kamada T."/>
            <person name="Kilaru S."/>
            <person name="Kodira C."/>
            <person name="Kues U."/>
            <person name="Kupfer D."/>
            <person name="Kwan H.S."/>
            <person name="Lomsadze A."/>
            <person name="Li W."/>
            <person name="Lilly W.W."/>
            <person name="Ma L.J."/>
            <person name="Mackey A.J."/>
            <person name="Manning G."/>
            <person name="Martin F."/>
            <person name="Muraguchi H."/>
            <person name="Natvig D.O."/>
            <person name="Palmerini H."/>
            <person name="Ramesh M.A."/>
            <person name="Rehmeyer C.J."/>
            <person name="Roe B.A."/>
            <person name="Shenoy N."/>
            <person name="Stanke M."/>
            <person name="Ter-Hovhannisyan V."/>
            <person name="Tunlid A."/>
            <person name="Velagapudi R."/>
            <person name="Vision T.J."/>
            <person name="Zeng Q."/>
            <person name="Zolan M.E."/>
            <person name="Pukkila P.J."/>
        </authorList>
    </citation>
    <scope>NUCLEOTIDE SEQUENCE [LARGE SCALE GENOMIC DNA]</scope>
    <source>
        <strain evidence="2">Okayama-7 / 130 / ATCC MYA-4618 / FGSC 9003</strain>
    </source>
</reference>
<dbReference type="EMBL" id="AACS02000006">
    <property type="protein sequence ID" value="EAU80454.1"/>
    <property type="molecule type" value="Genomic_DNA"/>
</dbReference>
<protein>
    <submittedName>
        <fullName evidence="1">Uncharacterized protein</fullName>
    </submittedName>
</protein>
<dbReference type="RefSeq" id="XP_001841349.1">
    <property type="nucleotide sequence ID" value="XM_001841297.1"/>
</dbReference>
<dbReference type="Proteomes" id="UP000001861">
    <property type="component" value="Unassembled WGS sequence"/>
</dbReference>
<dbReference type="GeneID" id="6018035"/>
<name>A8PH72_COPC7</name>
<dbReference type="VEuPathDB" id="FungiDB:CC1G_12547"/>
<comment type="caution">
    <text evidence="1">The sequence shown here is derived from an EMBL/GenBank/DDBJ whole genome shotgun (WGS) entry which is preliminary data.</text>
</comment>
<dbReference type="AlphaFoldDB" id="A8PH72"/>
<dbReference type="InParanoid" id="A8PH72"/>
<gene>
    <name evidence="1" type="ORF">CC1G_12547</name>
</gene>
<dbReference type="KEGG" id="cci:CC1G_12547"/>
<accession>A8PH72</accession>
<proteinExistence type="predicted"/>
<evidence type="ECO:0000313" key="2">
    <source>
        <dbReference type="Proteomes" id="UP000001861"/>
    </source>
</evidence>
<sequence>MCICIRDQVAQVELQLELITTLRIKIRELSGVQDSGVIVLDGGHEVDVSQVRFLQILLKKELPRAVEYAERVPELASKHLNARDKETMELFEVCGYALCATLTLLHRIAQVWCGVIDLMETCDRQARHHNRAQPFLDIERAQKAILRKTTKSFAAEAFQGGVHLIAKVKELCHEIGEVELKDDLCDRIQVVQLASAQQSHTL</sequence>
<evidence type="ECO:0000313" key="1">
    <source>
        <dbReference type="EMBL" id="EAU80454.1"/>
    </source>
</evidence>